<dbReference type="SUPFAM" id="SSF52499">
    <property type="entry name" value="Isochorismatase-like hydrolases"/>
    <property type="match status" value="1"/>
</dbReference>
<gene>
    <name evidence="3" type="ORF">SAMN04489719_1705</name>
</gene>
<evidence type="ECO:0000313" key="4">
    <source>
        <dbReference type="Proteomes" id="UP000199649"/>
    </source>
</evidence>
<dbReference type="PANTHER" id="PTHR43540">
    <property type="entry name" value="PEROXYUREIDOACRYLATE/UREIDOACRYLATE AMIDOHYDROLASE-RELATED"/>
    <property type="match status" value="1"/>
</dbReference>
<sequence length="188" mass="19953">MQTALVVIDVQESFRQQPQWASISNPAIADDVARLVEGARAAGDDVIWVLHAEPGSGGVFDPASGHVRMLEGLEPQAGEPVLTKHAHNAFTTTDLQQRLTRAGTRRLRLAGIRTEQCVETTARLASDLGYEVEVVLDATATHPLALHDGSGELSADEVIARTAAALSGRFATITSIAEVLGEARAALR</sequence>
<proteinExistence type="predicted"/>
<keyword evidence="1" id="KW-0378">Hydrolase</keyword>
<dbReference type="InterPro" id="IPR000868">
    <property type="entry name" value="Isochorismatase-like_dom"/>
</dbReference>
<dbReference type="Proteomes" id="UP000199649">
    <property type="component" value="Chromosome I"/>
</dbReference>
<evidence type="ECO:0000259" key="2">
    <source>
        <dbReference type="Pfam" id="PF00857"/>
    </source>
</evidence>
<reference evidence="4" key="1">
    <citation type="submission" date="2016-10" db="EMBL/GenBank/DDBJ databases">
        <authorList>
            <person name="Varghese N."/>
            <person name="Submissions S."/>
        </authorList>
    </citation>
    <scope>NUCLEOTIDE SEQUENCE [LARGE SCALE GENOMIC DNA]</scope>
    <source>
        <strain evidence="4">DSM 22965</strain>
    </source>
</reference>
<dbReference type="STRING" id="684552.SAMN04489719_1705"/>
<feature type="domain" description="Isochorismatase-like" evidence="2">
    <location>
        <begin position="3"/>
        <end position="150"/>
    </location>
</feature>
<dbReference type="AlphaFoldDB" id="A0A1H1Q1B9"/>
<organism evidence="3 4">
    <name type="scientific">Agrococcus carbonis</name>
    <dbReference type="NCBI Taxonomy" id="684552"/>
    <lineage>
        <taxon>Bacteria</taxon>
        <taxon>Bacillati</taxon>
        <taxon>Actinomycetota</taxon>
        <taxon>Actinomycetes</taxon>
        <taxon>Micrococcales</taxon>
        <taxon>Microbacteriaceae</taxon>
        <taxon>Agrococcus</taxon>
    </lineage>
</organism>
<accession>A0A1H1Q1B9</accession>
<dbReference type="InterPro" id="IPR036380">
    <property type="entry name" value="Isochorismatase-like_sf"/>
</dbReference>
<dbReference type="InterPro" id="IPR050272">
    <property type="entry name" value="Isochorismatase-like_hydrls"/>
</dbReference>
<dbReference type="PANTHER" id="PTHR43540:SF6">
    <property type="entry name" value="ISOCHORISMATASE-LIKE DOMAIN-CONTAINING PROTEIN"/>
    <property type="match status" value="1"/>
</dbReference>
<evidence type="ECO:0000256" key="1">
    <source>
        <dbReference type="ARBA" id="ARBA00022801"/>
    </source>
</evidence>
<dbReference type="Pfam" id="PF00857">
    <property type="entry name" value="Isochorismatase"/>
    <property type="match status" value="1"/>
</dbReference>
<dbReference type="Gene3D" id="3.40.50.850">
    <property type="entry name" value="Isochorismatase-like"/>
    <property type="match status" value="1"/>
</dbReference>
<protein>
    <submittedName>
        <fullName evidence="3">Nicotinamidase-related amidase</fullName>
    </submittedName>
</protein>
<dbReference type="RefSeq" id="WP_092666621.1">
    <property type="nucleotide sequence ID" value="NZ_LT629734.1"/>
</dbReference>
<keyword evidence="4" id="KW-1185">Reference proteome</keyword>
<dbReference type="GO" id="GO:0016787">
    <property type="term" value="F:hydrolase activity"/>
    <property type="evidence" value="ECO:0007669"/>
    <property type="project" value="UniProtKB-KW"/>
</dbReference>
<evidence type="ECO:0000313" key="3">
    <source>
        <dbReference type="EMBL" id="SDS17272.1"/>
    </source>
</evidence>
<name>A0A1H1Q1B9_9MICO</name>
<dbReference type="OrthoDB" id="9794942at2"/>
<dbReference type="EMBL" id="LT629734">
    <property type="protein sequence ID" value="SDS17272.1"/>
    <property type="molecule type" value="Genomic_DNA"/>
</dbReference>